<organism evidence="6 7">
    <name type="scientific">Nocardia nova</name>
    <dbReference type="NCBI Taxonomy" id="37330"/>
    <lineage>
        <taxon>Bacteria</taxon>
        <taxon>Bacillati</taxon>
        <taxon>Actinomycetota</taxon>
        <taxon>Actinomycetes</taxon>
        <taxon>Mycobacteriales</taxon>
        <taxon>Nocardiaceae</taxon>
        <taxon>Nocardia</taxon>
    </lineage>
</organism>
<dbReference type="PROSITE" id="PS50977">
    <property type="entry name" value="HTH_TETR_2"/>
    <property type="match status" value="1"/>
</dbReference>
<gene>
    <name evidence="6" type="ORF">C5F51_04870</name>
</gene>
<dbReference type="Pfam" id="PF00440">
    <property type="entry name" value="TetR_N"/>
    <property type="match status" value="1"/>
</dbReference>
<evidence type="ECO:0000256" key="4">
    <source>
        <dbReference type="PROSITE-ProRule" id="PRU00335"/>
    </source>
</evidence>
<feature type="DNA-binding region" description="H-T-H motif" evidence="4">
    <location>
        <begin position="41"/>
        <end position="60"/>
    </location>
</feature>
<accession>A0A2S6ADI2</accession>
<dbReference type="InterPro" id="IPR041347">
    <property type="entry name" value="MftR_C"/>
</dbReference>
<protein>
    <submittedName>
        <fullName evidence="6">TetR family transcriptional regulator</fullName>
    </submittedName>
</protein>
<dbReference type="SUPFAM" id="SSF46689">
    <property type="entry name" value="Homeodomain-like"/>
    <property type="match status" value="1"/>
</dbReference>
<dbReference type="RefSeq" id="WP_063015060.1">
    <property type="nucleotide sequence ID" value="NZ_JADLQW010000003.1"/>
</dbReference>
<dbReference type="PANTHER" id="PTHR30055:SF238">
    <property type="entry name" value="MYCOFACTOCIN BIOSYNTHESIS TRANSCRIPTIONAL REGULATOR MFTR-RELATED"/>
    <property type="match status" value="1"/>
</dbReference>
<name>A0A2S6ADI2_9NOCA</name>
<reference evidence="6 7" key="1">
    <citation type="submission" date="2018-02" db="EMBL/GenBank/DDBJ databases">
        <title>8 Nocardia nova and 1 Nocardia cyriacigeorgica strain used for evolution to TMP-SMX.</title>
        <authorList>
            <person name="Mehta H."/>
            <person name="Weng J."/>
            <person name="Shamoo Y."/>
        </authorList>
    </citation>
    <scope>NUCLEOTIDE SEQUENCE [LARGE SCALE GENOMIC DNA]</scope>
    <source>
        <strain evidence="6 7">BAA2227</strain>
    </source>
</reference>
<keyword evidence="7" id="KW-1185">Reference proteome</keyword>
<dbReference type="Gene3D" id="1.10.357.10">
    <property type="entry name" value="Tetracycline Repressor, domain 2"/>
    <property type="match status" value="1"/>
</dbReference>
<sequence>MPDPASDRTLPLRERKRLRTRRVLADTALRLFTERGFDATTLDELVDEAEVSRSTFFRTYPAKEAVAIEAEAQLWSAYLAALTDRPLTGVVLDAIRETLTAAVADLEPEWDHRYVATRRLIRTTPALLAYVEYHRHGVEADAVTILADRLGLPADDLRLQVLAELVTSAWSVAGREWVRADGRGGRAALTERVREAFAAVPASLELRTR</sequence>
<dbReference type="InterPro" id="IPR009057">
    <property type="entry name" value="Homeodomain-like_sf"/>
</dbReference>
<evidence type="ECO:0000256" key="2">
    <source>
        <dbReference type="ARBA" id="ARBA00023125"/>
    </source>
</evidence>
<dbReference type="Gene3D" id="1.10.10.60">
    <property type="entry name" value="Homeodomain-like"/>
    <property type="match status" value="1"/>
</dbReference>
<keyword evidence="2 4" id="KW-0238">DNA-binding</keyword>
<dbReference type="Pfam" id="PF17754">
    <property type="entry name" value="TetR_C_14"/>
    <property type="match status" value="1"/>
</dbReference>
<evidence type="ECO:0000256" key="1">
    <source>
        <dbReference type="ARBA" id="ARBA00023015"/>
    </source>
</evidence>
<evidence type="ECO:0000256" key="3">
    <source>
        <dbReference type="ARBA" id="ARBA00023163"/>
    </source>
</evidence>
<evidence type="ECO:0000259" key="5">
    <source>
        <dbReference type="PROSITE" id="PS50977"/>
    </source>
</evidence>
<dbReference type="AlphaFoldDB" id="A0A2S6ADI2"/>
<evidence type="ECO:0000313" key="7">
    <source>
        <dbReference type="Proteomes" id="UP000238356"/>
    </source>
</evidence>
<dbReference type="Proteomes" id="UP000238356">
    <property type="component" value="Unassembled WGS sequence"/>
</dbReference>
<dbReference type="InterPro" id="IPR050109">
    <property type="entry name" value="HTH-type_TetR-like_transc_reg"/>
</dbReference>
<evidence type="ECO:0000313" key="6">
    <source>
        <dbReference type="EMBL" id="PPJ32162.1"/>
    </source>
</evidence>
<dbReference type="EMBL" id="PSZD01000002">
    <property type="protein sequence ID" value="PPJ32162.1"/>
    <property type="molecule type" value="Genomic_DNA"/>
</dbReference>
<proteinExistence type="predicted"/>
<dbReference type="GO" id="GO:0000976">
    <property type="term" value="F:transcription cis-regulatory region binding"/>
    <property type="evidence" value="ECO:0007669"/>
    <property type="project" value="TreeGrafter"/>
</dbReference>
<keyword evidence="3" id="KW-0804">Transcription</keyword>
<dbReference type="PANTHER" id="PTHR30055">
    <property type="entry name" value="HTH-TYPE TRANSCRIPTIONAL REGULATOR RUTR"/>
    <property type="match status" value="1"/>
</dbReference>
<dbReference type="GO" id="GO:0003700">
    <property type="term" value="F:DNA-binding transcription factor activity"/>
    <property type="evidence" value="ECO:0007669"/>
    <property type="project" value="TreeGrafter"/>
</dbReference>
<dbReference type="InterPro" id="IPR001647">
    <property type="entry name" value="HTH_TetR"/>
</dbReference>
<keyword evidence="1" id="KW-0805">Transcription regulation</keyword>
<comment type="caution">
    <text evidence="6">The sequence shown here is derived from an EMBL/GenBank/DDBJ whole genome shotgun (WGS) entry which is preliminary data.</text>
</comment>
<feature type="domain" description="HTH tetR-type" evidence="5">
    <location>
        <begin position="18"/>
        <end position="78"/>
    </location>
</feature>